<dbReference type="AlphaFoldDB" id="A0A5B7EV90"/>
<proteinExistence type="predicted"/>
<comment type="caution">
    <text evidence="1">The sequence shown here is derived from an EMBL/GenBank/DDBJ whole genome shotgun (WGS) entry which is preliminary data.</text>
</comment>
<organism evidence="1 2">
    <name type="scientific">Portunus trituberculatus</name>
    <name type="common">Swimming crab</name>
    <name type="synonym">Neptunus trituberculatus</name>
    <dbReference type="NCBI Taxonomy" id="210409"/>
    <lineage>
        <taxon>Eukaryota</taxon>
        <taxon>Metazoa</taxon>
        <taxon>Ecdysozoa</taxon>
        <taxon>Arthropoda</taxon>
        <taxon>Crustacea</taxon>
        <taxon>Multicrustacea</taxon>
        <taxon>Malacostraca</taxon>
        <taxon>Eumalacostraca</taxon>
        <taxon>Eucarida</taxon>
        <taxon>Decapoda</taxon>
        <taxon>Pleocyemata</taxon>
        <taxon>Brachyura</taxon>
        <taxon>Eubrachyura</taxon>
        <taxon>Portunoidea</taxon>
        <taxon>Portunidae</taxon>
        <taxon>Portuninae</taxon>
        <taxon>Portunus</taxon>
    </lineage>
</organism>
<dbReference type="EMBL" id="VSRR010003610">
    <property type="protein sequence ID" value="MPC36803.1"/>
    <property type="molecule type" value="Genomic_DNA"/>
</dbReference>
<gene>
    <name evidence="1" type="ORF">E2C01_030271</name>
</gene>
<protein>
    <submittedName>
        <fullName evidence="1">Uncharacterized protein</fullName>
    </submittedName>
</protein>
<name>A0A5B7EV90_PORTR</name>
<evidence type="ECO:0000313" key="1">
    <source>
        <dbReference type="EMBL" id="MPC36803.1"/>
    </source>
</evidence>
<dbReference type="Proteomes" id="UP000324222">
    <property type="component" value="Unassembled WGS sequence"/>
</dbReference>
<keyword evidence="2" id="KW-1185">Reference proteome</keyword>
<sequence length="97" mass="10477">METPFCPGGRKTVTGRGMAAWPSCKTLTLLDTTLGPAAHVTQWTALWAFAGRQTQARTSHGVPLLSIDQTRREASHVLPIATCLHRGVLQSLRDAVV</sequence>
<evidence type="ECO:0000313" key="2">
    <source>
        <dbReference type="Proteomes" id="UP000324222"/>
    </source>
</evidence>
<accession>A0A5B7EV90</accession>
<reference evidence="1 2" key="1">
    <citation type="submission" date="2019-05" db="EMBL/GenBank/DDBJ databases">
        <title>Another draft genome of Portunus trituberculatus and its Hox gene families provides insights of decapod evolution.</title>
        <authorList>
            <person name="Jeong J.-H."/>
            <person name="Song I."/>
            <person name="Kim S."/>
            <person name="Choi T."/>
            <person name="Kim D."/>
            <person name="Ryu S."/>
            <person name="Kim W."/>
        </authorList>
    </citation>
    <scope>NUCLEOTIDE SEQUENCE [LARGE SCALE GENOMIC DNA]</scope>
    <source>
        <tissue evidence="1">Muscle</tissue>
    </source>
</reference>